<dbReference type="EMBL" id="DVJN01000170">
    <property type="protein sequence ID" value="HIS93029.1"/>
    <property type="molecule type" value="Genomic_DNA"/>
</dbReference>
<dbReference type="Proteomes" id="UP000824140">
    <property type="component" value="Unassembled WGS sequence"/>
</dbReference>
<evidence type="ECO:0000313" key="1">
    <source>
        <dbReference type="EMBL" id="HIS93029.1"/>
    </source>
</evidence>
<comment type="caution">
    <text evidence="1">The sequence shown here is derived from an EMBL/GenBank/DDBJ whole genome shotgun (WGS) entry which is preliminary data.</text>
</comment>
<protein>
    <submittedName>
        <fullName evidence="1">Uncharacterized protein</fullName>
    </submittedName>
</protein>
<reference evidence="1" key="1">
    <citation type="submission" date="2020-10" db="EMBL/GenBank/DDBJ databases">
        <authorList>
            <person name="Gilroy R."/>
        </authorList>
    </citation>
    <scope>NUCLEOTIDE SEQUENCE</scope>
    <source>
        <strain evidence="1">13766</strain>
    </source>
</reference>
<gene>
    <name evidence="1" type="ORF">IAA84_08455</name>
</gene>
<organism evidence="1 2">
    <name type="scientific">Candidatus Alectryocaccomicrobium excrementavium</name>
    <dbReference type="NCBI Taxonomy" id="2840668"/>
    <lineage>
        <taxon>Bacteria</taxon>
        <taxon>Bacillati</taxon>
        <taxon>Bacillota</taxon>
        <taxon>Clostridia</taxon>
        <taxon>Candidatus Alectryocaccomicrobium</taxon>
    </lineage>
</organism>
<proteinExistence type="predicted"/>
<accession>A0A9D1K5Z7</accession>
<dbReference type="AlphaFoldDB" id="A0A9D1K5Z7"/>
<reference evidence="1" key="2">
    <citation type="journal article" date="2021" name="PeerJ">
        <title>Extensive microbial diversity within the chicken gut microbiome revealed by metagenomics and culture.</title>
        <authorList>
            <person name="Gilroy R."/>
            <person name="Ravi A."/>
            <person name="Getino M."/>
            <person name="Pursley I."/>
            <person name="Horton D.L."/>
            <person name="Alikhan N.F."/>
            <person name="Baker D."/>
            <person name="Gharbi K."/>
            <person name="Hall N."/>
            <person name="Watson M."/>
            <person name="Adriaenssens E.M."/>
            <person name="Foster-Nyarko E."/>
            <person name="Jarju S."/>
            <person name="Secka A."/>
            <person name="Antonio M."/>
            <person name="Oren A."/>
            <person name="Chaudhuri R.R."/>
            <person name="La Ragione R."/>
            <person name="Hildebrand F."/>
            <person name="Pallen M.J."/>
        </authorList>
    </citation>
    <scope>NUCLEOTIDE SEQUENCE</scope>
    <source>
        <strain evidence="1">13766</strain>
    </source>
</reference>
<sequence>MGEAKKNEEWRQAYMIFQLMQQDAEMRGEKRGRLEAAKGMLREGLPVEIIVRATGLSDSEIGELKIALQENASAGFPNAQDQE</sequence>
<name>A0A9D1K5Z7_9FIRM</name>
<evidence type="ECO:0000313" key="2">
    <source>
        <dbReference type="Proteomes" id="UP000824140"/>
    </source>
</evidence>